<dbReference type="GO" id="GO:0016020">
    <property type="term" value="C:membrane"/>
    <property type="evidence" value="ECO:0007669"/>
    <property type="project" value="UniProtKB-SubCell"/>
</dbReference>
<dbReference type="InterPro" id="IPR003995">
    <property type="entry name" value="RTX_toxin_determinant-A"/>
</dbReference>
<dbReference type="Gene3D" id="3.40.50.1110">
    <property type="entry name" value="SGNH hydrolase"/>
    <property type="match status" value="1"/>
</dbReference>
<feature type="compositionally biased region" description="Polar residues" evidence="10">
    <location>
        <begin position="578"/>
        <end position="594"/>
    </location>
</feature>
<dbReference type="InterPro" id="IPR050557">
    <property type="entry name" value="RTX_toxin/Mannuronan_C5-epim"/>
</dbReference>
<dbReference type="EC" id="3.1.3.1" evidence="12"/>
<dbReference type="GO" id="GO:0004035">
    <property type="term" value="F:alkaline phosphatase activity"/>
    <property type="evidence" value="ECO:0007669"/>
    <property type="project" value="UniProtKB-EC"/>
</dbReference>
<protein>
    <submittedName>
        <fullName evidence="12">Alkaline phosphatase</fullName>
        <ecNumber evidence="12">3.1.3.1</ecNumber>
    </submittedName>
</protein>
<name>A0A3B0RM64_9ZZZZ</name>
<feature type="region of interest" description="Disordered" evidence="10">
    <location>
        <begin position="991"/>
        <end position="1131"/>
    </location>
</feature>
<keyword evidence="4" id="KW-0800">Toxin</keyword>
<evidence type="ECO:0000256" key="9">
    <source>
        <dbReference type="ARBA" id="ARBA00023157"/>
    </source>
</evidence>
<evidence type="ECO:0000256" key="3">
    <source>
        <dbReference type="ARBA" id="ARBA00022525"/>
    </source>
</evidence>
<dbReference type="Pfam" id="PF13385">
    <property type="entry name" value="Laminin_G_3"/>
    <property type="match status" value="1"/>
</dbReference>
<evidence type="ECO:0000256" key="10">
    <source>
        <dbReference type="SAM" id="MobiDB-lite"/>
    </source>
</evidence>
<dbReference type="InterPro" id="IPR011049">
    <property type="entry name" value="Serralysin-like_metalloprot_C"/>
</dbReference>
<dbReference type="GO" id="GO:0005576">
    <property type="term" value="C:extracellular region"/>
    <property type="evidence" value="ECO:0007669"/>
    <property type="project" value="UniProtKB-SubCell"/>
</dbReference>
<dbReference type="InterPro" id="IPR018511">
    <property type="entry name" value="Hemolysin-typ_Ca-bd_CS"/>
</dbReference>
<keyword evidence="8" id="KW-0472">Membrane</keyword>
<keyword evidence="6" id="KW-0677">Repeat</keyword>
<keyword evidence="5" id="KW-0732">Signal</keyword>
<evidence type="ECO:0000259" key="11">
    <source>
        <dbReference type="SMART" id="SM00560"/>
    </source>
</evidence>
<dbReference type="PRINTS" id="PR01488">
    <property type="entry name" value="RTXTOXINA"/>
</dbReference>
<dbReference type="InterPro" id="IPR001791">
    <property type="entry name" value="Laminin_G"/>
</dbReference>
<dbReference type="InterPro" id="IPR006558">
    <property type="entry name" value="LamG-like"/>
</dbReference>
<evidence type="ECO:0000313" key="12">
    <source>
        <dbReference type="EMBL" id="VAV92752.1"/>
    </source>
</evidence>
<feature type="compositionally biased region" description="Low complexity" evidence="10">
    <location>
        <begin position="1046"/>
        <end position="1058"/>
    </location>
</feature>
<evidence type="ECO:0000256" key="4">
    <source>
        <dbReference type="ARBA" id="ARBA00022656"/>
    </source>
</evidence>
<keyword evidence="3" id="KW-0964">Secreted</keyword>
<dbReference type="PRINTS" id="PR00313">
    <property type="entry name" value="CABNDNGRPT"/>
</dbReference>
<dbReference type="PROSITE" id="PS00330">
    <property type="entry name" value="HEMOLYSIN_CALCIUM"/>
    <property type="match status" value="6"/>
</dbReference>
<feature type="non-terminal residue" evidence="12">
    <location>
        <position position="1"/>
    </location>
</feature>
<gene>
    <name evidence="12" type="ORF">MNBD_ACTINO02-2974</name>
</gene>
<evidence type="ECO:0000256" key="5">
    <source>
        <dbReference type="ARBA" id="ARBA00022729"/>
    </source>
</evidence>
<dbReference type="PANTHER" id="PTHR38340">
    <property type="entry name" value="S-LAYER PROTEIN"/>
    <property type="match status" value="1"/>
</dbReference>
<reference evidence="12" key="1">
    <citation type="submission" date="2018-06" db="EMBL/GenBank/DDBJ databases">
        <authorList>
            <person name="Zhirakovskaya E."/>
        </authorList>
    </citation>
    <scope>NUCLEOTIDE SEQUENCE</scope>
</reference>
<dbReference type="CDD" id="cd00110">
    <property type="entry name" value="LamG"/>
    <property type="match status" value="1"/>
</dbReference>
<evidence type="ECO:0000256" key="8">
    <source>
        <dbReference type="ARBA" id="ARBA00023136"/>
    </source>
</evidence>
<feature type="region of interest" description="Disordered" evidence="10">
    <location>
        <begin position="575"/>
        <end position="594"/>
    </location>
</feature>
<accession>A0A3B0RM64</accession>
<dbReference type="GO" id="GO:0090729">
    <property type="term" value="F:toxin activity"/>
    <property type="evidence" value="ECO:0007669"/>
    <property type="project" value="UniProtKB-KW"/>
</dbReference>
<keyword evidence="12" id="KW-0378">Hydrolase</keyword>
<dbReference type="InterPro" id="IPR013320">
    <property type="entry name" value="ConA-like_dom_sf"/>
</dbReference>
<proteinExistence type="predicted"/>
<dbReference type="SUPFAM" id="SSF51120">
    <property type="entry name" value="beta-Roll"/>
    <property type="match status" value="3"/>
</dbReference>
<dbReference type="Gene3D" id="2.150.10.10">
    <property type="entry name" value="Serralysin-like metalloprotease, C-terminal"/>
    <property type="match status" value="5"/>
</dbReference>
<dbReference type="AlphaFoldDB" id="A0A3B0RM64"/>
<dbReference type="SUPFAM" id="SSF49373">
    <property type="entry name" value="Invasin/intimin cell-adhesion fragments"/>
    <property type="match status" value="1"/>
</dbReference>
<dbReference type="Gene3D" id="2.60.40.10">
    <property type="entry name" value="Immunoglobulins"/>
    <property type="match status" value="1"/>
</dbReference>
<feature type="domain" description="LamG-like jellyroll fold" evidence="11">
    <location>
        <begin position="20"/>
        <end position="168"/>
    </location>
</feature>
<dbReference type="SUPFAM" id="SSF52266">
    <property type="entry name" value="SGNH hydrolase"/>
    <property type="match status" value="1"/>
</dbReference>
<evidence type="ECO:0000256" key="6">
    <source>
        <dbReference type="ARBA" id="ARBA00022737"/>
    </source>
</evidence>
<dbReference type="InterPro" id="IPR001343">
    <property type="entry name" value="Hemolysn_Ca-bd"/>
</dbReference>
<dbReference type="Pfam" id="PF17963">
    <property type="entry name" value="Big_9"/>
    <property type="match status" value="1"/>
</dbReference>
<dbReference type="Pfam" id="PF00353">
    <property type="entry name" value="HemolysinCabind"/>
    <property type="match status" value="8"/>
</dbReference>
<comment type="subcellular location">
    <subcellularLocation>
        <location evidence="1">Membrane</location>
    </subcellularLocation>
    <subcellularLocation>
        <location evidence="2">Secreted</location>
    </subcellularLocation>
</comment>
<dbReference type="EMBL" id="UOEK01000031">
    <property type="protein sequence ID" value="VAV92752.1"/>
    <property type="molecule type" value="Genomic_DNA"/>
</dbReference>
<evidence type="ECO:0000256" key="1">
    <source>
        <dbReference type="ARBA" id="ARBA00004370"/>
    </source>
</evidence>
<evidence type="ECO:0000256" key="2">
    <source>
        <dbReference type="ARBA" id="ARBA00004613"/>
    </source>
</evidence>
<keyword evidence="7" id="KW-0843">Virulence</keyword>
<dbReference type="InterPro" id="IPR036514">
    <property type="entry name" value="SGNH_hydro_sf"/>
</dbReference>
<dbReference type="InterPro" id="IPR013783">
    <property type="entry name" value="Ig-like_fold"/>
</dbReference>
<dbReference type="SUPFAM" id="SSF49899">
    <property type="entry name" value="Concanavalin A-like lectins/glucanases"/>
    <property type="match status" value="1"/>
</dbReference>
<dbReference type="PANTHER" id="PTHR38340:SF1">
    <property type="entry name" value="S-LAYER PROTEIN"/>
    <property type="match status" value="1"/>
</dbReference>
<evidence type="ECO:0000256" key="7">
    <source>
        <dbReference type="ARBA" id="ARBA00023026"/>
    </source>
</evidence>
<organism evidence="12">
    <name type="scientific">hydrothermal vent metagenome</name>
    <dbReference type="NCBI Taxonomy" id="652676"/>
    <lineage>
        <taxon>unclassified sequences</taxon>
        <taxon>metagenomes</taxon>
        <taxon>ecological metagenomes</taxon>
    </lineage>
</organism>
<dbReference type="SMART" id="SM00560">
    <property type="entry name" value="LamGL"/>
    <property type="match status" value="1"/>
</dbReference>
<sequence length="1165" mass="118964">TPPLWIDSGGVDPLLDLFVSDVTVEAWVQTSLAGVNGIQPIFSTGGELGGGGFSVYISGGFVVAQVSYSDEGTTYLNDFLSAQVDINDGLAHHVVVTRDDSDVRLYVDGVEVASTATSGPVVYAREVSPLIDENALVLGQAIFGDGGNGELDGRIDEVAVYDYALPASTIATHFMAGSAAPVGEIILSTDTIELPAIELSFDLQRLRVVDAFGQPVKDALIEFSSPDVFCYSVSAISSFLGSEPCKTDASGQAFFTYTGSGVAGTTDSLVITATLPPDNGQVTATVNLVFYEPINLAGLGDSYSSGQSVAFQYGECKRSTNAYSVQFRPPGYLQRISAYGPPSPGNPGFVFPACAGAKAENINQVGQDAQPIPQLDIPGVDALINMTAFTIGGNDLDWPQVIKDCSLKGDCSNNVNSETGLTLQAETELKIAKLGTDLGTVYADIANELAPDAAVFVIGYPYLLPAQKPNDCGGNSRINKAFNNDEFRMFRDLVEQMDATVARSAAAAGFHYISVLDVFEGHEACGQLDDWLGGIEFTVLTFGKPRATDPAFHPNRNGQDAYRRALEDHIAGDLATGDLSTRTSSGLPQNPTPMVQASAQQAFSTQDVPSLPSRGDLTLTSEGECPAFIQIGGPLELAGSGFQPGATVTAVLVSPEDLFPETSLGTFTADVAGDVDIAIVIPTDFPDGALFGVKAYGTGAEGEVRILSLIGEAFAVEPPCTQTDDVSSLPGETILIDVTSNDSPGAVPLDLSTLTVEVDPMFGVATVDATTGTILYAAPSDWLGEDRFLYTVCNENGNCSLGEVLIDIDVVCTITGTEGDDLLIGTDGDDVICGLGGRDQIDAKGGNDIIVGGSGADHILAGPGDDYVIAGNGDDIVDGGSGADTIYGGEGLDVIAGRRGDDTIVGGPGNDSIKGGKGHDNISGGDGDDTIYGNSGDDTISGDAGNDTLLGGRNSDTIYGGDGADTITGGSGDDIIDAGAGDDVVAGENGDDTIVGGPGNDSIKGGKGHDDISGGDGDDTIYGNSGNDTISGDAGNDTLLGGRNSDTIYGGDGADTITGGSGDDIIDAGAGDDVVEGKNGDDTIVGGPGNDSIKGGKGHDDISGGDGDDMLKGNRGSDVVSGDAGDDSLWGNGGDDVLDGGLGSDVADGGGGIDQCTAEVTIRCE</sequence>
<dbReference type="Gene3D" id="2.60.120.200">
    <property type="match status" value="1"/>
</dbReference>
<dbReference type="GO" id="GO:0005509">
    <property type="term" value="F:calcium ion binding"/>
    <property type="evidence" value="ECO:0007669"/>
    <property type="project" value="InterPro"/>
</dbReference>
<dbReference type="InterPro" id="IPR008964">
    <property type="entry name" value="Invasin/intimin_cell_adhesion"/>
</dbReference>
<keyword evidence="9" id="KW-1015">Disulfide bond</keyword>